<proteinExistence type="predicted"/>
<dbReference type="eggNOG" id="ENOG502QVXJ">
    <property type="taxonomic scope" value="Eukaryota"/>
</dbReference>
<dbReference type="PANTHER" id="PTHR45631:SF44">
    <property type="entry name" value="CARBOHYDRATE-BINDING PROTEIN OF THE ER PROTEIN"/>
    <property type="match status" value="1"/>
</dbReference>
<dbReference type="HOGENOM" id="CLU_123586_0_0_1"/>
<feature type="domain" description="Malectin-like" evidence="2">
    <location>
        <begin position="3"/>
        <end position="127"/>
    </location>
</feature>
<gene>
    <name evidence="3" type="ORF">AMTR_s00034p00081770</name>
</gene>
<dbReference type="Proteomes" id="UP000017836">
    <property type="component" value="Unassembled WGS sequence"/>
</dbReference>
<keyword evidence="4" id="KW-1185">Reference proteome</keyword>
<sequence>MGTLRSFPEGLVKNCYTFGHVTQGSKNLLRASFYYGNYDRRNAPPTFDLLLDADKWATVDTADSPVFFELVYTAKRDGISVCLAQTSKDQIPFINTLEIRGLDSGMYSHISSEYVLSNSLRLAFGANCEV</sequence>
<dbReference type="AlphaFoldDB" id="W1PWM5"/>
<dbReference type="Gramene" id="ERN12171">
    <property type="protein sequence ID" value="ERN12171"/>
    <property type="gene ID" value="AMTR_s00034p00081770"/>
</dbReference>
<evidence type="ECO:0000313" key="4">
    <source>
        <dbReference type="Proteomes" id="UP000017836"/>
    </source>
</evidence>
<dbReference type="PANTHER" id="PTHR45631">
    <property type="entry name" value="OS07G0107800 PROTEIN-RELATED"/>
    <property type="match status" value="1"/>
</dbReference>
<reference evidence="4" key="1">
    <citation type="journal article" date="2013" name="Science">
        <title>The Amborella genome and the evolution of flowering plants.</title>
        <authorList>
            <consortium name="Amborella Genome Project"/>
        </authorList>
    </citation>
    <scope>NUCLEOTIDE SEQUENCE [LARGE SCALE GENOMIC DNA]</scope>
</reference>
<dbReference type="STRING" id="13333.W1PWM5"/>
<dbReference type="OMA" id="ISHEVIY"/>
<accession>W1PWM5</accession>
<protein>
    <recommendedName>
        <fullName evidence="2">Malectin-like domain-containing protein</fullName>
    </recommendedName>
</protein>
<dbReference type="EMBL" id="KI392616">
    <property type="protein sequence ID" value="ERN12171.1"/>
    <property type="molecule type" value="Genomic_DNA"/>
</dbReference>
<comment type="subcellular location">
    <subcellularLocation>
        <location evidence="1">Membrane</location>
        <topology evidence="1">Single-pass membrane protein</topology>
    </subcellularLocation>
</comment>
<dbReference type="Pfam" id="PF12819">
    <property type="entry name" value="Malectin_like"/>
    <property type="match status" value="1"/>
</dbReference>
<dbReference type="InterPro" id="IPR024788">
    <property type="entry name" value="Malectin-like_Carb-bd_dom"/>
</dbReference>
<evidence type="ECO:0000259" key="2">
    <source>
        <dbReference type="Pfam" id="PF12819"/>
    </source>
</evidence>
<dbReference type="GO" id="GO:0016020">
    <property type="term" value="C:membrane"/>
    <property type="evidence" value="ECO:0007669"/>
    <property type="project" value="UniProtKB-SubCell"/>
</dbReference>
<organism evidence="3 4">
    <name type="scientific">Amborella trichopoda</name>
    <dbReference type="NCBI Taxonomy" id="13333"/>
    <lineage>
        <taxon>Eukaryota</taxon>
        <taxon>Viridiplantae</taxon>
        <taxon>Streptophyta</taxon>
        <taxon>Embryophyta</taxon>
        <taxon>Tracheophyta</taxon>
        <taxon>Spermatophyta</taxon>
        <taxon>Magnoliopsida</taxon>
        <taxon>Amborellales</taxon>
        <taxon>Amborellaceae</taxon>
        <taxon>Amborella</taxon>
    </lineage>
</organism>
<evidence type="ECO:0000256" key="1">
    <source>
        <dbReference type="ARBA" id="ARBA00004167"/>
    </source>
</evidence>
<evidence type="ECO:0000313" key="3">
    <source>
        <dbReference type="EMBL" id="ERN12171.1"/>
    </source>
</evidence>
<name>W1PWM5_AMBTC</name>